<gene>
    <name evidence="4 6" type="primary">HCR1</name>
    <name evidence="6" type="ORF">TWF696_007623</name>
</gene>
<dbReference type="GO" id="GO:0001732">
    <property type="term" value="P:formation of cytoplasmic translation initiation complex"/>
    <property type="evidence" value="ECO:0007669"/>
    <property type="project" value="UniProtKB-UniRule"/>
</dbReference>
<keyword evidence="2 4" id="KW-0396">Initiation factor</keyword>
<dbReference type="PANTHER" id="PTHR21681">
    <property type="entry name" value="EUKARYOTIC TRANSLATION INITIATION FACTOR 3 SUBUNIT J"/>
    <property type="match status" value="1"/>
</dbReference>
<feature type="compositionally biased region" description="Basic and acidic residues" evidence="5">
    <location>
        <begin position="45"/>
        <end position="61"/>
    </location>
</feature>
<dbReference type="GO" id="GO:0033290">
    <property type="term" value="C:eukaryotic 48S preinitiation complex"/>
    <property type="evidence" value="ECO:0007669"/>
    <property type="project" value="UniProtKB-UniRule"/>
</dbReference>
<dbReference type="InterPro" id="IPR013906">
    <property type="entry name" value="eIF3j"/>
</dbReference>
<evidence type="ECO:0000313" key="7">
    <source>
        <dbReference type="Proteomes" id="UP001375240"/>
    </source>
</evidence>
<feature type="compositionally biased region" description="Acidic residues" evidence="5">
    <location>
        <begin position="25"/>
        <end position="44"/>
    </location>
</feature>
<keyword evidence="7" id="KW-1185">Reference proteome</keyword>
<comment type="similarity">
    <text evidence="4">Belongs to the eIF-3 subunit J family.</text>
</comment>
<evidence type="ECO:0000313" key="6">
    <source>
        <dbReference type="EMBL" id="KAK6343972.1"/>
    </source>
</evidence>
<feature type="region of interest" description="Disordered" evidence="5">
    <location>
        <begin position="1"/>
        <end position="82"/>
    </location>
</feature>
<dbReference type="EMBL" id="JAVHNQ010000006">
    <property type="protein sequence ID" value="KAK6343972.1"/>
    <property type="molecule type" value="Genomic_DNA"/>
</dbReference>
<dbReference type="HAMAP" id="MF_03009">
    <property type="entry name" value="eIF3j"/>
    <property type="match status" value="1"/>
</dbReference>
<evidence type="ECO:0000256" key="1">
    <source>
        <dbReference type="ARBA" id="ARBA00022490"/>
    </source>
</evidence>
<dbReference type="Pfam" id="PF08597">
    <property type="entry name" value="eIF3_subunit"/>
    <property type="match status" value="1"/>
</dbReference>
<dbReference type="AlphaFoldDB" id="A0AAV9UP34"/>
<dbReference type="GO" id="GO:0005852">
    <property type="term" value="C:eukaryotic translation initiation factor 3 complex"/>
    <property type="evidence" value="ECO:0007669"/>
    <property type="project" value="UniProtKB-UniRule"/>
</dbReference>
<evidence type="ECO:0000256" key="4">
    <source>
        <dbReference type="HAMAP-Rule" id="MF_03009"/>
    </source>
</evidence>
<comment type="subcellular location">
    <subcellularLocation>
        <location evidence="4">Cytoplasm</location>
    </subcellularLocation>
</comment>
<dbReference type="Proteomes" id="UP001375240">
    <property type="component" value="Unassembled WGS sequence"/>
</dbReference>
<comment type="caution">
    <text evidence="6">The sequence shown here is derived from an EMBL/GenBank/DDBJ whole genome shotgun (WGS) entry which is preliminary data.</text>
</comment>
<dbReference type="PANTHER" id="PTHR21681:SF0">
    <property type="entry name" value="EUKARYOTIC TRANSLATION INITIATION FACTOR 3 SUBUNIT J"/>
    <property type="match status" value="1"/>
</dbReference>
<dbReference type="GO" id="GO:0003743">
    <property type="term" value="F:translation initiation factor activity"/>
    <property type="evidence" value="ECO:0007669"/>
    <property type="project" value="UniProtKB-UniRule"/>
</dbReference>
<dbReference type="GO" id="GO:0016282">
    <property type="term" value="C:eukaryotic 43S preinitiation complex"/>
    <property type="evidence" value="ECO:0007669"/>
    <property type="project" value="UniProtKB-UniRule"/>
</dbReference>
<dbReference type="Gene3D" id="1.10.246.60">
    <property type="entry name" value="Eukaryotic translation initiation factor 3 like domains"/>
    <property type="match status" value="1"/>
</dbReference>
<name>A0AAV9UP34_9PEZI</name>
<reference evidence="6 7" key="1">
    <citation type="submission" date="2019-10" db="EMBL/GenBank/DDBJ databases">
        <authorList>
            <person name="Palmer J.M."/>
        </authorList>
    </citation>
    <scope>NUCLEOTIDE SEQUENCE [LARGE SCALE GENOMIC DNA]</scope>
    <source>
        <strain evidence="6 7">TWF696</strain>
    </source>
</reference>
<sequence length="275" mass="29873">MAAWDDEDSDGSAPAAAIVKKSKFDDEEEEAEVADAWDAEDSDEEREKAAKKAEAEAKKAAEAAANKKSKTARIAEHQAKNAAERERLAQLIAEEEDPNVAKELGRQAELEADLATAGDLLGAVAIGSQNTRRSAGDRSLLQHTTESGEHITLDLADLPLFQPKLKADFDDIKTKLVPLFANMSKKGHYPLFLQEFFRETAKGLSSEQVKKLSSVLTTLSNERMREEKAADTKGKKVSKAKTKATVTLGGSGAGKSHTADTTNYDNAIDEYDDFM</sequence>
<dbReference type="InterPro" id="IPR023194">
    <property type="entry name" value="eIF3-like_dom_sf"/>
</dbReference>
<evidence type="ECO:0000256" key="2">
    <source>
        <dbReference type="ARBA" id="ARBA00022540"/>
    </source>
</evidence>
<organism evidence="6 7">
    <name type="scientific">Orbilia brochopaga</name>
    <dbReference type="NCBI Taxonomy" id="3140254"/>
    <lineage>
        <taxon>Eukaryota</taxon>
        <taxon>Fungi</taxon>
        <taxon>Dikarya</taxon>
        <taxon>Ascomycota</taxon>
        <taxon>Pezizomycotina</taxon>
        <taxon>Orbiliomycetes</taxon>
        <taxon>Orbiliales</taxon>
        <taxon>Orbiliaceae</taxon>
        <taxon>Orbilia</taxon>
    </lineage>
</organism>
<evidence type="ECO:0000256" key="3">
    <source>
        <dbReference type="ARBA" id="ARBA00022917"/>
    </source>
</evidence>
<comment type="function">
    <text evidence="4">Component of the eukaryotic translation initiation factor 3 (eIF-3) complex, which is involved in protein synthesis of a specialized repertoire of mRNAs and, together with other initiation factors, stimulates binding of mRNA and methionyl-tRNAi to the 40S ribosome. The eIF-3 complex specifically targets and initiates translation of a subset of mRNAs involved in cell proliferation.</text>
</comment>
<proteinExistence type="inferred from homology"/>
<protein>
    <recommendedName>
        <fullName evidence="4">Eukaryotic translation initiation factor 3 subunit J</fullName>
        <shortName evidence="4">eIF3j</shortName>
    </recommendedName>
    <alternativeName>
        <fullName evidence="4">Eukaryotic translation initiation factor 3 30 kDa subunit homolog</fullName>
        <shortName evidence="4">eIF-3 30 kDa subunit homolog</shortName>
    </alternativeName>
</protein>
<accession>A0AAV9UP34</accession>
<keyword evidence="1 4" id="KW-0963">Cytoplasm</keyword>
<keyword evidence="3 4" id="KW-0648">Protein biosynthesis</keyword>
<feature type="compositionally biased region" description="Acidic residues" evidence="5">
    <location>
        <begin position="1"/>
        <end position="10"/>
    </location>
</feature>
<evidence type="ECO:0000256" key="5">
    <source>
        <dbReference type="SAM" id="MobiDB-lite"/>
    </source>
</evidence>
<comment type="subunit">
    <text evidence="4">Component of the eukaryotic translation initiation factor 3 (eIF-3) complex.</text>
</comment>
<feature type="compositionally biased region" description="Basic and acidic residues" evidence="5">
    <location>
        <begin position="73"/>
        <end position="82"/>
    </location>
</feature>